<dbReference type="AlphaFoldDB" id="A0A501XME5"/>
<dbReference type="GO" id="GO:0008776">
    <property type="term" value="F:acetate kinase activity"/>
    <property type="evidence" value="ECO:0007669"/>
    <property type="project" value="UniProtKB-UniRule"/>
</dbReference>
<dbReference type="NCBIfam" id="TIGR00016">
    <property type="entry name" value="ackA"/>
    <property type="match status" value="1"/>
</dbReference>
<dbReference type="Proteomes" id="UP000319897">
    <property type="component" value="Unassembled WGS sequence"/>
</dbReference>
<dbReference type="GO" id="GO:0000287">
    <property type="term" value="F:magnesium ion binding"/>
    <property type="evidence" value="ECO:0007669"/>
    <property type="project" value="UniProtKB-UniRule"/>
</dbReference>
<evidence type="ECO:0000256" key="7">
    <source>
        <dbReference type="ARBA" id="ARBA00022840"/>
    </source>
</evidence>
<feature type="active site" description="Proton donor/acceptor" evidence="9">
    <location>
        <position position="148"/>
    </location>
</feature>
<dbReference type="InterPro" id="IPR000890">
    <property type="entry name" value="Aliphatic_acid_kin_short-chain"/>
</dbReference>
<keyword evidence="12" id="KW-1185">Reference proteome</keyword>
<dbReference type="InterPro" id="IPR043129">
    <property type="entry name" value="ATPase_NBD"/>
</dbReference>
<keyword evidence="8 9" id="KW-0460">Magnesium</keyword>
<reference evidence="11 12" key="1">
    <citation type="submission" date="2019-06" db="EMBL/GenBank/DDBJ databases">
        <authorList>
            <person name="Lee I."/>
            <person name="Jang G.I."/>
            <person name="Hwang C.Y."/>
        </authorList>
    </citation>
    <scope>NUCLEOTIDE SEQUENCE [LARGE SCALE GENOMIC DNA]</scope>
    <source>
        <strain evidence="11 12">PAMC 28131</strain>
    </source>
</reference>
<feature type="binding site" evidence="9">
    <location>
        <begin position="326"/>
        <end position="330"/>
    </location>
    <ligand>
        <name>ATP</name>
        <dbReference type="ChEBI" id="CHEBI:30616"/>
    </ligand>
</feature>
<comment type="subunit">
    <text evidence="9">Homodimer.</text>
</comment>
<keyword evidence="4 9" id="KW-0479">Metal-binding</keyword>
<feature type="binding site" evidence="9">
    <location>
        <begin position="206"/>
        <end position="210"/>
    </location>
    <ligand>
        <name>ATP</name>
        <dbReference type="ChEBI" id="CHEBI:30616"/>
    </ligand>
</feature>
<dbReference type="EC" id="2.7.2.1" evidence="9"/>
<evidence type="ECO:0000256" key="4">
    <source>
        <dbReference type="ARBA" id="ARBA00022723"/>
    </source>
</evidence>
<evidence type="ECO:0000256" key="9">
    <source>
        <dbReference type="HAMAP-Rule" id="MF_00020"/>
    </source>
</evidence>
<keyword evidence="2 9" id="KW-0963">Cytoplasm</keyword>
<feature type="binding site" evidence="9">
    <location>
        <position position="91"/>
    </location>
    <ligand>
        <name>substrate</name>
    </ligand>
</feature>
<comment type="caution">
    <text evidence="11">The sequence shown here is derived from an EMBL/GenBank/DDBJ whole genome shotgun (WGS) entry which is preliminary data.</text>
</comment>
<dbReference type="InterPro" id="IPR023865">
    <property type="entry name" value="Aliphatic_acid_kinase_CS"/>
</dbReference>
<dbReference type="PIRSF" id="PIRSF000722">
    <property type="entry name" value="Acetate_prop_kin"/>
    <property type="match status" value="1"/>
</dbReference>
<name>A0A501XME5_9SPHN</name>
<dbReference type="PROSITE" id="PS01075">
    <property type="entry name" value="ACETATE_KINASE_1"/>
    <property type="match status" value="1"/>
</dbReference>
<comment type="catalytic activity">
    <reaction evidence="9">
        <text>acetate + ATP = acetyl phosphate + ADP</text>
        <dbReference type="Rhea" id="RHEA:11352"/>
        <dbReference type="ChEBI" id="CHEBI:22191"/>
        <dbReference type="ChEBI" id="CHEBI:30089"/>
        <dbReference type="ChEBI" id="CHEBI:30616"/>
        <dbReference type="ChEBI" id="CHEBI:456216"/>
        <dbReference type="EC" id="2.7.2.1"/>
    </reaction>
</comment>
<sequence length="394" mass="41932">MADTLLCLNSGSSSLKFGLYERDDGLALRARGKIEKIGIEPYLLAKSADGEVIAERRWAKAEDMSHESLLAELLAGIEARIGHDLVGVGHRVVHGGANHAEPVRVTQALLTELARYNPLAPLHQPHNLSAIHAVAALRPGIAQVAVFDTAFHQTQPPVATRIALPRHIIDEGVRRYGFHGISYEYVAQQLGGLDPALLGGRVIAAHLGNGASLCAMQAGRSIDTTMGFTALDGLVMGSRCGNIDPGVLLYLFQQDGMDAARVENLLYRESGLLGVSGLSSDMRTLFDSDAPAAKEAIELFVYRVARESGALIASLGGLDGIVFTAGIGENSPEIRSLICARLSFLGIELDEAANRANAAVISTPASRIAVRVIPTDEERMIALHTDALLTREAA</sequence>
<evidence type="ECO:0000313" key="12">
    <source>
        <dbReference type="Proteomes" id="UP000319897"/>
    </source>
</evidence>
<dbReference type="UniPathway" id="UPA00340">
    <property type="reaction ID" value="UER00458"/>
</dbReference>
<evidence type="ECO:0000256" key="2">
    <source>
        <dbReference type="ARBA" id="ARBA00022490"/>
    </source>
</evidence>
<organism evidence="11 12">
    <name type="scientific">Sandaracinobacter neustonicus</name>
    <dbReference type="NCBI Taxonomy" id="1715348"/>
    <lineage>
        <taxon>Bacteria</taxon>
        <taxon>Pseudomonadati</taxon>
        <taxon>Pseudomonadota</taxon>
        <taxon>Alphaproteobacteria</taxon>
        <taxon>Sphingomonadales</taxon>
        <taxon>Sphingosinicellaceae</taxon>
        <taxon>Sandaracinobacter</taxon>
    </lineage>
</organism>
<comment type="function">
    <text evidence="9">Catalyzes the formation of acetyl phosphate from acetate and ATP. Can also catalyze the reverse reaction.</text>
</comment>
<evidence type="ECO:0000256" key="8">
    <source>
        <dbReference type="ARBA" id="ARBA00022842"/>
    </source>
</evidence>
<dbReference type="EMBL" id="VFSU01000021">
    <property type="protein sequence ID" value="TPE61736.1"/>
    <property type="molecule type" value="Genomic_DNA"/>
</dbReference>
<dbReference type="Pfam" id="PF00871">
    <property type="entry name" value="Acetate_kinase"/>
    <property type="match status" value="1"/>
</dbReference>
<comment type="subcellular location">
    <subcellularLocation>
        <location evidence="9">Cytoplasm</location>
    </subcellularLocation>
</comment>
<feature type="binding site" evidence="9">
    <location>
        <position position="16"/>
    </location>
    <ligand>
        <name>ATP</name>
        <dbReference type="ChEBI" id="CHEBI:30616"/>
    </ligand>
</feature>
<evidence type="ECO:0000256" key="10">
    <source>
        <dbReference type="RuleBase" id="RU003835"/>
    </source>
</evidence>
<feature type="binding site" evidence="9">
    <location>
        <begin position="281"/>
        <end position="283"/>
    </location>
    <ligand>
        <name>ATP</name>
        <dbReference type="ChEBI" id="CHEBI:30616"/>
    </ligand>
</feature>
<protein>
    <recommendedName>
        <fullName evidence="9">Acetate kinase</fullName>
        <ecNumber evidence="9">2.7.2.1</ecNumber>
    </recommendedName>
    <alternativeName>
        <fullName evidence="9">Acetokinase</fullName>
    </alternativeName>
</protein>
<dbReference type="GO" id="GO:0005829">
    <property type="term" value="C:cytosol"/>
    <property type="evidence" value="ECO:0007669"/>
    <property type="project" value="TreeGrafter"/>
</dbReference>
<comment type="cofactor">
    <cofactor evidence="9">
        <name>Mg(2+)</name>
        <dbReference type="ChEBI" id="CHEBI:18420"/>
    </cofactor>
    <cofactor evidence="9">
        <name>Mn(2+)</name>
        <dbReference type="ChEBI" id="CHEBI:29035"/>
    </cofactor>
    <text evidence="9">Mg(2+). Can also accept Mn(2+).</text>
</comment>
<dbReference type="Gene3D" id="3.30.420.40">
    <property type="match status" value="2"/>
</dbReference>
<feature type="binding site" evidence="9">
    <location>
        <position position="9"/>
    </location>
    <ligand>
        <name>Mg(2+)</name>
        <dbReference type="ChEBI" id="CHEBI:18420"/>
    </ligand>
</feature>
<evidence type="ECO:0000256" key="6">
    <source>
        <dbReference type="ARBA" id="ARBA00022777"/>
    </source>
</evidence>
<evidence type="ECO:0000256" key="5">
    <source>
        <dbReference type="ARBA" id="ARBA00022741"/>
    </source>
</evidence>
<feature type="site" description="Transition state stabilizer" evidence="9">
    <location>
        <position position="239"/>
    </location>
</feature>
<gene>
    <name evidence="9" type="primary">ackA</name>
    <name evidence="11" type="ORF">FJQ54_07465</name>
</gene>
<keyword evidence="7 9" id="KW-0067">ATP-binding</keyword>
<dbReference type="PANTHER" id="PTHR21060:SF21">
    <property type="entry name" value="ACETATE KINASE"/>
    <property type="match status" value="1"/>
</dbReference>
<dbReference type="InterPro" id="IPR004372">
    <property type="entry name" value="Ac/propionate_kinase"/>
</dbReference>
<comment type="pathway">
    <text evidence="9">Metabolic intermediate biosynthesis; acetyl-CoA biosynthesis; acetyl-CoA from acetate: step 1/2.</text>
</comment>
<dbReference type="SUPFAM" id="SSF53067">
    <property type="entry name" value="Actin-like ATPase domain"/>
    <property type="match status" value="2"/>
</dbReference>
<evidence type="ECO:0000256" key="1">
    <source>
        <dbReference type="ARBA" id="ARBA00008748"/>
    </source>
</evidence>
<feature type="binding site" evidence="9">
    <location>
        <position position="377"/>
    </location>
    <ligand>
        <name>Mg(2+)</name>
        <dbReference type="ChEBI" id="CHEBI:18420"/>
    </ligand>
</feature>
<dbReference type="PRINTS" id="PR00471">
    <property type="entry name" value="ACETATEKNASE"/>
</dbReference>
<keyword evidence="6 9" id="KW-0418">Kinase</keyword>
<evidence type="ECO:0000313" key="11">
    <source>
        <dbReference type="EMBL" id="TPE61736.1"/>
    </source>
</evidence>
<proteinExistence type="inferred from homology"/>
<keyword evidence="3 9" id="KW-0808">Transferase</keyword>
<dbReference type="RefSeq" id="WP_140927795.1">
    <property type="nucleotide sequence ID" value="NZ_VFSU01000021.1"/>
</dbReference>
<feature type="site" description="Transition state stabilizer" evidence="9">
    <location>
        <position position="179"/>
    </location>
</feature>
<dbReference type="GO" id="GO:0006083">
    <property type="term" value="P:acetate metabolic process"/>
    <property type="evidence" value="ECO:0007669"/>
    <property type="project" value="TreeGrafter"/>
</dbReference>
<comment type="similarity">
    <text evidence="1 9 10">Belongs to the acetokinase family.</text>
</comment>
<accession>A0A501XME5</accession>
<dbReference type="GO" id="GO:0006085">
    <property type="term" value="P:acetyl-CoA biosynthetic process"/>
    <property type="evidence" value="ECO:0007669"/>
    <property type="project" value="UniProtKB-UniRule"/>
</dbReference>
<dbReference type="OrthoDB" id="9802453at2"/>
<dbReference type="PANTHER" id="PTHR21060">
    <property type="entry name" value="ACETATE KINASE"/>
    <property type="match status" value="1"/>
</dbReference>
<evidence type="ECO:0000256" key="3">
    <source>
        <dbReference type="ARBA" id="ARBA00022679"/>
    </source>
</evidence>
<keyword evidence="5 9" id="KW-0547">Nucleotide-binding</keyword>
<dbReference type="HAMAP" id="MF_00020">
    <property type="entry name" value="Acetate_kinase"/>
    <property type="match status" value="1"/>
</dbReference>
<dbReference type="PROSITE" id="PS01076">
    <property type="entry name" value="ACETATE_KINASE_2"/>
    <property type="match status" value="1"/>
</dbReference>
<dbReference type="GO" id="GO:0005524">
    <property type="term" value="F:ATP binding"/>
    <property type="evidence" value="ECO:0007669"/>
    <property type="project" value="UniProtKB-KW"/>
</dbReference>